<dbReference type="Proteomes" id="UP001595989">
    <property type="component" value="Unassembled WGS sequence"/>
</dbReference>
<dbReference type="EMBL" id="JBHSFU010000015">
    <property type="protein sequence ID" value="MFC4560098.1"/>
    <property type="molecule type" value="Genomic_DNA"/>
</dbReference>
<proteinExistence type="predicted"/>
<dbReference type="PROSITE" id="PS51257">
    <property type="entry name" value="PROKAR_LIPOPROTEIN"/>
    <property type="match status" value="1"/>
</dbReference>
<comment type="caution">
    <text evidence="2">The sequence shown here is derived from an EMBL/GenBank/DDBJ whole genome shotgun (WGS) entry which is preliminary data.</text>
</comment>
<gene>
    <name evidence="2" type="ORF">ACFO3D_18220</name>
</gene>
<keyword evidence="1" id="KW-0732">Signal</keyword>
<reference evidence="3" key="1">
    <citation type="journal article" date="2019" name="Int. J. Syst. Evol. Microbiol.">
        <title>The Global Catalogue of Microorganisms (GCM) 10K type strain sequencing project: providing services to taxonomists for standard genome sequencing and annotation.</title>
        <authorList>
            <consortium name="The Broad Institute Genomics Platform"/>
            <consortium name="The Broad Institute Genome Sequencing Center for Infectious Disease"/>
            <person name="Wu L."/>
            <person name="Ma J."/>
        </authorList>
    </citation>
    <scope>NUCLEOTIDE SEQUENCE [LARGE SCALE GENOMIC DNA]</scope>
    <source>
        <strain evidence="3">CGMCC 4.7426</strain>
    </source>
</reference>
<sequence length="208" mass="23391">MRKVLLILFSIVFLAIGSGCTGQQGGATTISANPDSNYVKTFKDLELGILYDFKFNLENAKEKWVNVWVERYTDGKKDSNPLVDLSYGMSPRDSLTGHLGFGIINPNSDSTMVFLYAPGVKSHPILLAQPFPKNHPRTWGYSIGDEEVELEPEKTKVLGVYRQSSSKNSIRGYNMKDPEAIKQMIKNDKVVLLLKIKVEDRRKSDETT</sequence>
<feature type="signal peptide" evidence="1">
    <location>
        <begin position="1"/>
        <end position="21"/>
    </location>
</feature>
<feature type="chain" id="PRO_5047185475" description="Lipoprotein" evidence="1">
    <location>
        <begin position="22"/>
        <end position="208"/>
    </location>
</feature>
<keyword evidence="3" id="KW-1185">Reference proteome</keyword>
<evidence type="ECO:0000256" key="1">
    <source>
        <dbReference type="SAM" id="SignalP"/>
    </source>
</evidence>
<protein>
    <recommendedName>
        <fullName evidence="4">Lipoprotein</fullName>
    </recommendedName>
</protein>
<name>A0ABV9DR97_9BACI</name>
<dbReference type="RefSeq" id="WP_390299572.1">
    <property type="nucleotide sequence ID" value="NZ_JBHSFU010000015.1"/>
</dbReference>
<accession>A0ABV9DR97</accession>
<evidence type="ECO:0000313" key="3">
    <source>
        <dbReference type="Proteomes" id="UP001595989"/>
    </source>
</evidence>
<evidence type="ECO:0008006" key="4">
    <source>
        <dbReference type="Google" id="ProtNLM"/>
    </source>
</evidence>
<evidence type="ECO:0000313" key="2">
    <source>
        <dbReference type="EMBL" id="MFC4560098.1"/>
    </source>
</evidence>
<organism evidence="2 3">
    <name type="scientific">Virgibacillus kekensis</name>
    <dbReference type="NCBI Taxonomy" id="202261"/>
    <lineage>
        <taxon>Bacteria</taxon>
        <taxon>Bacillati</taxon>
        <taxon>Bacillota</taxon>
        <taxon>Bacilli</taxon>
        <taxon>Bacillales</taxon>
        <taxon>Bacillaceae</taxon>
        <taxon>Virgibacillus</taxon>
    </lineage>
</organism>